<name>A0ABV2AP57_9EUKA</name>
<dbReference type="Proteomes" id="UP001439008">
    <property type="component" value="Unassembled WGS sequence"/>
</dbReference>
<sequence length="73" mass="8388">MAQKQIYVVNRAQKKENVMIQMEPHKDYIDNQMKMAQTPDYLSNQNSTDPGLGFYFPETRVATGIDVGMYISP</sequence>
<evidence type="ECO:0000313" key="1">
    <source>
        <dbReference type="EMBL" id="MES1921453.1"/>
    </source>
</evidence>
<keyword evidence="2" id="KW-1185">Reference proteome</keyword>
<gene>
    <name evidence="1" type="ORF">MHBO_002987</name>
</gene>
<proteinExistence type="predicted"/>
<dbReference type="EMBL" id="JBDODL010001362">
    <property type="protein sequence ID" value="MES1921453.1"/>
    <property type="molecule type" value="Genomic_DNA"/>
</dbReference>
<protein>
    <submittedName>
        <fullName evidence="1">Uncharacterized protein</fullName>
    </submittedName>
</protein>
<evidence type="ECO:0000313" key="2">
    <source>
        <dbReference type="Proteomes" id="UP001439008"/>
    </source>
</evidence>
<organism evidence="1 2">
    <name type="scientific">Bonamia ostreae</name>
    <dbReference type="NCBI Taxonomy" id="126728"/>
    <lineage>
        <taxon>Eukaryota</taxon>
        <taxon>Sar</taxon>
        <taxon>Rhizaria</taxon>
        <taxon>Endomyxa</taxon>
        <taxon>Ascetosporea</taxon>
        <taxon>Haplosporida</taxon>
        <taxon>Bonamia</taxon>
    </lineage>
</organism>
<comment type="caution">
    <text evidence="1">The sequence shown here is derived from an EMBL/GenBank/DDBJ whole genome shotgun (WGS) entry which is preliminary data.</text>
</comment>
<accession>A0ABV2AP57</accession>
<reference evidence="1 2" key="1">
    <citation type="journal article" date="2024" name="BMC Biol.">
        <title>Comparative genomics of Ascetosporea gives new insight into the evolutionary basis for animal parasitism in Rhizaria.</title>
        <authorList>
            <person name="Hiltunen Thoren M."/>
            <person name="Onut-Brannstrom I."/>
            <person name="Alfjorden A."/>
            <person name="Peckova H."/>
            <person name="Swords F."/>
            <person name="Hooper C."/>
            <person name="Holzer A.S."/>
            <person name="Bass D."/>
            <person name="Burki F."/>
        </authorList>
    </citation>
    <scope>NUCLEOTIDE SEQUENCE [LARGE SCALE GENOMIC DNA]</scope>
    <source>
        <strain evidence="1">20-A016</strain>
    </source>
</reference>